<accession>A0A1U7EVG6</accession>
<dbReference type="EMBL" id="CR936257">
    <property type="protein sequence ID" value="CAI49015.1"/>
    <property type="molecule type" value="Genomic_DNA"/>
</dbReference>
<evidence type="ECO:0000313" key="2">
    <source>
        <dbReference type="Proteomes" id="UP000002698"/>
    </source>
</evidence>
<dbReference type="Proteomes" id="UP000002698">
    <property type="component" value="Chromosome"/>
</dbReference>
<gene>
    <name evidence="1" type="ordered locus">NP_1848A</name>
</gene>
<dbReference type="HOGENOM" id="CLU_1275361_0_0_2"/>
<dbReference type="eggNOG" id="arCOG02452">
    <property type="taxonomic scope" value="Archaea"/>
</dbReference>
<dbReference type="EnsemblBacteria" id="CAI49015">
    <property type="protein sequence ID" value="CAI49015"/>
    <property type="gene ID" value="NP_1848A"/>
</dbReference>
<dbReference type="AlphaFoldDB" id="A0A1U7EVG6"/>
<keyword evidence="2" id="KW-1185">Reference proteome</keyword>
<sequence>MSSLEQAFSVSGLPVAELDNGTSVLITGDDTEALRTLFARVVAPRNEEAGLVLDTEGDARSLRRSLDSVVSGAGDASTVLTTDVSVSGDDVGIDDLSDVTTIGMSLSNLTAEIQQETDRFRTGVFLCTGICTEVDDMRSVYRFLNTNFLSSLRRNDAIGVCVVDTSADIGTETSSLVAGLDTSFSARIDIESVDSREATLSLSGFNDADGEATVSL</sequence>
<dbReference type="OrthoDB" id="199953at2157"/>
<dbReference type="KEGG" id="nph:NP_1848A"/>
<evidence type="ECO:0000313" key="1">
    <source>
        <dbReference type="EMBL" id="CAI49015.1"/>
    </source>
</evidence>
<reference evidence="1 2" key="1">
    <citation type="journal article" date="2005" name="Genome Res.">
        <title>Living with two extremes: conclusions from the genome sequence of Natronomonas pharaonis.</title>
        <authorList>
            <person name="Falb M."/>
            <person name="Pfeiffer F."/>
            <person name="Palm P."/>
            <person name="Rodewald K."/>
            <person name="Hickmann V."/>
            <person name="Tittor J."/>
            <person name="Oesterhelt D."/>
        </authorList>
    </citation>
    <scope>NUCLEOTIDE SEQUENCE [LARGE SCALE GENOMIC DNA]</scope>
    <source>
        <strain evidence="2">ATCC 35678 / DSM 2160 / CIP 103997 / JCM 8858 / NBRC 14720 / NCIMB 2260 / Gabara</strain>
    </source>
</reference>
<evidence type="ECO:0008006" key="3">
    <source>
        <dbReference type="Google" id="ProtNLM"/>
    </source>
</evidence>
<name>A0A1U7EVG6_NATPD</name>
<dbReference type="GeneID" id="3701275"/>
<proteinExistence type="predicted"/>
<dbReference type="RefSeq" id="WP_011322647.1">
    <property type="nucleotide sequence ID" value="NC_007426.1"/>
</dbReference>
<dbReference type="STRING" id="348780.NP_1848A"/>
<protein>
    <recommendedName>
        <fullName evidence="3">FtsZ family protein, noncanonical</fullName>
    </recommendedName>
</protein>
<organism evidence="1 2">
    <name type="scientific">Natronomonas pharaonis (strain ATCC 35678 / DSM 2160 / CIP 103997 / JCM 8858 / NBRC 14720 / NCIMB 2260 / Gabara)</name>
    <name type="common">Halobacterium pharaonis</name>
    <dbReference type="NCBI Taxonomy" id="348780"/>
    <lineage>
        <taxon>Archaea</taxon>
        <taxon>Methanobacteriati</taxon>
        <taxon>Methanobacteriota</taxon>
        <taxon>Stenosarchaea group</taxon>
        <taxon>Halobacteria</taxon>
        <taxon>Halobacteriales</taxon>
        <taxon>Natronomonadaceae</taxon>
        <taxon>Natronomonas</taxon>
    </lineage>
</organism>